<evidence type="ECO:0000256" key="9">
    <source>
        <dbReference type="PROSITE-ProRule" id="PRU01091"/>
    </source>
</evidence>
<evidence type="ECO:0000256" key="6">
    <source>
        <dbReference type="ARBA" id="ARBA00023163"/>
    </source>
</evidence>
<dbReference type="Gene3D" id="1.10.10.10">
    <property type="entry name" value="Winged helix-like DNA-binding domain superfamily/Winged helix DNA-binding domain"/>
    <property type="match status" value="1"/>
</dbReference>
<dbReference type="CDD" id="cd00383">
    <property type="entry name" value="trans_reg_C"/>
    <property type="match status" value="1"/>
</dbReference>
<dbReference type="GO" id="GO:0000976">
    <property type="term" value="F:transcription cis-regulatory region binding"/>
    <property type="evidence" value="ECO:0007669"/>
    <property type="project" value="TreeGrafter"/>
</dbReference>
<dbReference type="RefSeq" id="WP_271012437.1">
    <property type="nucleotide sequence ID" value="NZ_JAQIFT010000046.1"/>
</dbReference>
<dbReference type="InterPro" id="IPR036388">
    <property type="entry name" value="WH-like_DNA-bd_sf"/>
</dbReference>
<keyword evidence="3" id="KW-0902">Two-component regulatory system</keyword>
<dbReference type="Pfam" id="PF00072">
    <property type="entry name" value="Response_reg"/>
    <property type="match status" value="1"/>
</dbReference>
<evidence type="ECO:0000313" key="12">
    <source>
        <dbReference type="EMBL" id="MDA3732181.1"/>
    </source>
</evidence>
<dbReference type="InterPro" id="IPR001867">
    <property type="entry name" value="OmpR/PhoB-type_DNA-bd"/>
</dbReference>
<dbReference type="SMART" id="SM00448">
    <property type="entry name" value="REC"/>
    <property type="match status" value="1"/>
</dbReference>
<evidence type="ECO:0000256" key="2">
    <source>
        <dbReference type="ARBA" id="ARBA00022553"/>
    </source>
</evidence>
<accession>A0AA42J1H7</accession>
<evidence type="ECO:0000259" key="11">
    <source>
        <dbReference type="PROSITE" id="PS51755"/>
    </source>
</evidence>
<dbReference type="Pfam" id="PF00486">
    <property type="entry name" value="Trans_reg_C"/>
    <property type="match status" value="1"/>
</dbReference>
<dbReference type="PROSITE" id="PS50110">
    <property type="entry name" value="RESPONSE_REGULATORY"/>
    <property type="match status" value="1"/>
</dbReference>
<keyword evidence="6" id="KW-0804">Transcription</keyword>
<keyword evidence="4" id="KW-0805">Transcription regulation</keyword>
<dbReference type="SUPFAM" id="SSF52172">
    <property type="entry name" value="CheY-like"/>
    <property type="match status" value="1"/>
</dbReference>
<evidence type="ECO:0000313" key="13">
    <source>
        <dbReference type="Proteomes" id="UP001169242"/>
    </source>
</evidence>
<comment type="caution">
    <text evidence="12">The sequence shown here is derived from an EMBL/GenBank/DDBJ whole genome shotgun (WGS) entry which is preliminary data.</text>
</comment>
<dbReference type="InterPro" id="IPR039420">
    <property type="entry name" value="WalR-like"/>
</dbReference>
<evidence type="ECO:0000256" key="7">
    <source>
        <dbReference type="ARBA" id="ARBA00024867"/>
    </source>
</evidence>
<proteinExistence type="predicted"/>
<organism evidence="12 13">
    <name type="scientific">Holtiella tumoricola</name>
    <dbReference type="NCBI Taxonomy" id="3018743"/>
    <lineage>
        <taxon>Bacteria</taxon>
        <taxon>Bacillati</taxon>
        <taxon>Bacillota</taxon>
        <taxon>Clostridia</taxon>
        <taxon>Lachnospirales</taxon>
        <taxon>Cellulosilyticaceae</taxon>
        <taxon>Holtiella</taxon>
    </lineage>
</organism>
<keyword evidence="5 9" id="KW-0238">DNA-binding</keyword>
<dbReference type="Gene3D" id="3.40.50.2300">
    <property type="match status" value="1"/>
</dbReference>
<feature type="domain" description="Response regulatory" evidence="10">
    <location>
        <begin position="3"/>
        <end position="116"/>
    </location>
</feature>
<dbReference type="InterPro" id="IPR011006">
    <property type="entry name" value="CheY-like_superfamily"/>
</dbReference>
<comment type="function">
    <text evidence="7">May play the central regulatory role in sporulation. It may be an element of the effector pathway responsible for the activation of sporulation genes in response to nutritional stress. Spo0A may act in concert with spo0H (a sigma factor) to control the expression of some genes that are critical to the sporulation process.</text>
</comment>
<dbReference type="PROSITE" id="PS51755">
    <property type="entry name" value="OMPR_PHOB"/>
    <property type="match status" value="1"/>
</dbReference>
<dbReference type="SUPFAM" id="SSF46894">
    <property type="entry name" value="C-terminal effector domain of the bipartite response regulators"/>
    <property type="match status" value="1"/>
</dbReference>
<evidence type="ECO:0000256" key="5">
    <source>
        <dbReference type="ARBA" id="ARBA00023125"/>
    </source>
</evidence>
<gene>
    <name evidence="12" type="ORF">PBV87_11870</name>
</gene>
<feature type="domain" description="OmpR/PhoB-type" evidence="11">
    <location>
        <begin position="125"/>
        <end position="223"/>
    </location>
</feature>
<evidence type="ECO:0000259" key="10">
    <source>
        <dbReference type="PROSITE" id="PS50110"/>
    </source>
</evidence>
<name>A0AA42J1H7_9FIRM</name>
<feature type="DNA-binding region" description="OmpR/PhoB-type" evidence="9">
    <location>
        <begin position="125"/>
        <end position="223"/>
    </location>
</feature>
<keyword evidence="2 8" id="KW-0597">Phosphoprotein</keyword>
<evidence type="ECO:0000256" key="4">
    <source>
        <dbReference type="ARBA" id="ARBA00023015"/>
    </source>
</evidence>
<dbReference type="SMART" id="SM00862">
    <property type="entry name" value="Trans_reg_C"/>
    <property type="match status" value="1"/>
</dbReference>
<evidence type="ECO:0000256" key="3">
    <source>
        <dbReference type="ARBA" id="ARBA00023012"/>
    </source>
</evidence>
<feature type="modified residue" description="4-aspartylphosphate" evidence="8">
    <location>
        <position position="51"/>
    </location>
</feature>
<sequence length="226" mass="26277">MIRVLLVEDNQKVSHNIVKYLEEEFSIQPVYTGEEAILYLDAESYDLMILDLMLPGKDGLSVLSYVEKKKLPIGVIVLTAKEDLGDKLKAFNLGARDYLTKPFFMEELKARLYVILKSLGKITSSNHIQFKDLVIDLNKKEVWVLDQKVELNEKTFHLLEYLMLNQGILLFKEQIFERICGYNSDASIDIIEVYMSRLRKCLSPFKYDKYIVTKRGMGYILDDKVE</sequence>
<evidence type="ECO:0000256" key="1">
    <source>
        <dbReference type="ARBA" id="ARBA00018672"/>
    </source>
</evidence>
<keyword evidence="13" id="KW-1185">Reference proteome</keyword>
<dbReference type="GO" id="GO:0032993">
    <property type="term" value="C:protein-DNA complex"/>
    <property type="evidence" value="ECO:0007669"/>
    <property type="project" value="TreeGrafter"/>
</dbReference>
<protein>
    <recommendedName>
        <fullName evidence="1">Stage 0 sporulation protein A homolog</fullName>
    </recommendedName>
</protein>
<dbReference type="PANTHER" id="PTHR48111:SF22">
    <property type="entry name" value="REGULATOR OF RPOS"/>
    <property type="match status" value="1"/>
</dbReference>
<reference evidence="12" key="1">
    <citation type="journal article" date="2023" name="Int. J. Syst. Evol. Microbiol.">
        <title>&lt;i&gt;Holtiella tumoricola&lt;/i&gt; gen. nov. sp. nov., isolated from a human clinical sample.</title>
        <authorList>
            <person name="Allen-Vercoe E."/>
            <person name="Daigneault M.C."/>
            <person name="Vancuren S.J."/>
            <person name="Cochrane K."/>
            <person name="O'Neal L.L."/>
            <person name="Sankaranarayanan K."/>
            <person name="Lawson P.A."/>
        </authorList>
    </citation>
    <scope>NUCLEOTIDE SEQUENCE</scope>
    <source>
        <strain evidence="12">CC70A</strain>
    </source>
</reference>
<dbReference type="InterPro" id="IPR016032">
    <property type="entry name" value="Sig_transdc_resp-reg_C-effctor"/>
</dbReference>
<dbReference type="EMBL" id="JAQIFT010000046">
    <property type="protein sequence ID" value="MDA3732181.1"/>
    <property type="molecule type" value="Genomic_DNA"/>
</dbReference>
<dbReference type="GO" id="GO:0000156">
    <property type="term" value="F:phosphorelay response regulator activity"/>
    <property type="evidence" value="ECO:0007669"/>
    <property type="project" value="TreeGrafter"/>
</dbReference>
<dbReference type="PANTHER" id="PTHR48111">
    <property type="entry name" value="REGULATOR OF RPOS"/>
    <property type="match status" value="1"/>
</dbReference>
<evidence type="ECO:0000256" key="8">
    <source>
        <dbReference type="PROSITE-ProRule" id="PRU00169"/>
    </source>
</evidence>
<dbReference type="GO" id="GO:0005829">
    <property type="term" value="C:cytosol"/>
    <property type="evidence" value="ECO:0007669"/>
    <property type="project" value="TreeGrafter"/>
</dbReference>
<dbReference type="Proteomes" id="UP001169242">
    <property type="component" value="Unassembled WGS sequence"/>
</dbReference>
<dbReference type="AlphaFoldDB" id="A0AA42J1H7"/>
<dbReference type="GO" id="GO:0006355">
    <property type="term" value="P:regulation of DNA-templated transcription"/>
    <property type="evidence" value="ECO:0007669"/>
    <property type="project" value="InterPro"/>
</dbReference>
<dbReference type="InterPro" id="IPR001789">
    <property type="entry name" value="Sig_transdc_resp-reg_receiver"/>
</dbReference>